<evidence type="ECO:0000313" key="2">
    <source>
        <dbReference type="Proteomes" id="UP001595955"/>
    </source>
</evidence>
<reference evidence="2" key="1">
    <citation type="journal article" date="2019" name="Int. J. Syst. Evol. Microbiol.">
        <title>The Global Catalogue of Microorganisms (GCM) 10K type strain sequencing project: providing services to taxonomists for standard genome sequencing and annotation.</title>
        <authorList>
            <consortium name="The Broad Institute Genomics Platform"/>
            <consortium name="The Broad Institute Genome Sequencing Center for Infectious Disease"/>
            <person name="Wu L."/>
            <person name="Ma J."/>
        </authorList>
    </citation>
    <scope>NUCLEOTIDE SEQUENCE [LARGE SCALE GENOMIC DNA]</scope>
    <source>
        <strain evidence="2">JCM 3369</strain>
    </source>
</reference>
<proteinExistence type="predicted"/>
<name>A0ABV9D622_9MICO</name>
<keyword evidence="2" id="KW-1185">Reference proteome</keyword>
<protein>
    <submittedName>
        <fullName evidence="1">DUF2505 domain-containing protein</fullName>
    </submittedName>
</protein>
<comment type="caution">
    <text evidence="1">The sequence shown here is derived from an EMBL/GenBank/DDBJ whole genome shotgun (WGS) entry which is preliminary data.</text>
</comment>
<dbReference type="InterPro" id="IPR019639">
    <property type="entry name" value="DUF2505"/>
</dbReference>
<dbReference type="Pfam" id="PF10698">
    <property type="entry name" value="DUF2505"/>
    <property type="match status" value="1"/>
</dbReference>
<dbReference type="RefSeq" id="WP_122824748.1">
    <property type="nucleotide sequence ID" value="NZ_CP033325.1"/>
</dbReference>
<gene>
    <name evidence="1" type="ORF">ACFO3F_03010</name>
</gene>
<accession>A0ABV9D622</accession>
<organism evidence="1 2">
    <name type="scientific">Georgenia faecalis</name>
    <dbReference type="NCBI Taxonomy" id="2483799"/>
    <lineage>
        <taxon>Bacteria</taxon>
        <taxon>Bacillati</taxon>
        <taxon>Actinomycetota</taxon>
        <taxon>Actinomycetes</taxon>
        <taxon>Micrococcales</taxon>
        <taxon>Bogoriellaceae</taxon>
        <taxon>Georgenia</taxon>
    </lineage>
</organism>
<evidence type="ECO:0000313" key="1">
    <source>
        <dbReference type="EMBL" id="MFC4554207.1"/>
    </source>
</evidence>
<dbReference type="Proteomes" id="UP001595955">
    <property type="component" value="Unassembled WGS sequence"/>
</dbReference>
<sequence length="167" mass="17935">MQFDATIDYPADAERVARMLASEEFVQREIAASGALDSSVEILRDGDAFTVTTRRKMPTHQVPAKFRSLVGQSLDVRLVQAWEAAAPDGSRPGTLSLDIAGAPVRVTARMVLEPVGAQASRWRLAGDITASIPLFGKPIEKAAAGAINDVVAIERRIGLEYLAEHPA</sequence>
<dbReference type="EMBL" id="JBHSGF010000002">
    <property type="protein sequence ID" value="MFC4554207.1"/>
    <property type="molecule type" value="Genomic_DNA"/>
</dbReference>